<evidence type="ECO:0000259" key="2">
    <source>
        <dbReference type="Pfam" id="PF01636"/>
    </source>
</evidence>
<evidence type="ECO:0000256" key="1">
    <source>
        <dbReference type="ARBA" id="ARBA00038240"/>
    </source>
</evidence>
<dbReference type="Pfam" id="PF01636">
    <property type="entry name" value="APH"/>
    <property type="match status" value="1"/>
</dbReference>
<sequence length="335" mass="36942">MNWTETLGRLRPETVEAAAARWGARQPTLVNAGFNHVYRTEDRGGPLYLRFTHGDLRNTEFLTPPLTWLRYLHAHGAPVNEPLVSLDGHWIEAMWQADDLFLATAVRGITGPRVSECPPTPVLYRAFGRSIGELHAVSRHFMPAPGTPHMLGPALPGIFPSWRAFWHGAQEHGQKEAVIDRTFQALTPWVDAVGGPEGGWPDEPLSARPGLGLTHGDLRPGNAIWDGERVVVIDFDEPVYGPFATDLARAVLEVPRGQRPAIWTEVLSGYREAMPLDSTWDQELPRLLKARAALMAAWNISGGADPADPRPMSGTLAPVSLWQLRENLVSGEYDG</sequence>
<dbReference type="GO" id="GO:0004413">
    <property type="term" value="F:homoserine kinase activity"/>
    <property type="evidence" value="ECO:0007669"/>
    <property type="project" value="TreeGrafter"/>
</dbReference>
<dbReference type="AlphaFoldDB" id="A0A7W8JZ29"/>
<evidence type="ECO:0000313" key="4">
    <source>
        <dbReference type="Proteomes" id="UP000552709"/>
    </source>
</evidence>
<evidence type="ECO:0000313" key="3">
    <source>
        <dbReference type="EMBL" id="MBB5365871.1"/>
    </source>
</evidence>
<feature type="domain" description="Aminoglycoside phosphotransferase" evidence="2">
    <location>
        <begin position="32"/>
        <end position="271"/>
    </location>
</feature>
<reference evidence="3 4" key="1">
    <citation type="submission" date="2020-08" db="EMBL/GenBank/DDBJ databases">
        <title>Genomic Encyclopedia of Type Strains, Phase IV (KMG-IV): sequencing the most valuable type-strain genomes for metagenomic binning, comparative biology and taxonomic classification.</title>
        <authorList>
            <person name="Goeker M."/>
        </authorList>
    </citation>
    <scope>NUCLEOTIDE SEQUENCE [LARGE SCALE GENOMIC DNA]</scope>
    <source>
        <strain evidence="3 4">DSM 27939</strain>
    </source>
</reference>
<dbReference type="GO" id="GO:0009088">
    <property type="term" value="P:threonine biosynthetic process"/>
    <property type="evidence" value="ECO:0007669"/>
    <property type="project" value="TreeGrafter"/>
</dbReference>
<dbReference type="InterPro" id="IPR011009">
    <property type="entry name" value="Kinase-like_dom_sf"/>
</dbReference>
<keyword evidence="4" id="KW-1185">Reference proteome</keyword>
<dbReference type="InterPro" id="IPR050249">
    <property type="entry name" value="Pseudomonas-type_ThrB"/>
</dbReference>
<dbReference type="Gene3D" id="3.90.1200.10">
    <property type="match status" value="1"/>
</dbReference>
<keyword evidence="3" id="KW-0418">Kinase</keyword>
<accession>A0A7W8JZ29</accession>
<proteinExistence type="inferred from homology"/>
<comment type="caution">
    <text evidence="3">The sequence shown here is derived from an EMBL/GenBank/DDBJ whole genome shotgun (WGS) entry which is preliminary data.</text>
</comment>
<dbReference type="RefSeq" id="WP_184137719.1">
    <property type="nucleotide sequence ID" value="NZ_JACHFL010000023.1"/>
</dbReference>
<comment type="similarity">
    <text evidence="1">Belongs to the pseudomonas-type ThrB family.</text>
</comment>
<dbReference type="PANTHER" id="PTHR21064:SF6">
    <property type="entry name" value="AMINOGLYCOSIDE PHOSPHOTRANSFERASE DOMAIN-CONTAINING PROTEIN"/>
    <property type="match status" value="1"/>
</dbReference>
<name>A0A7W8JZ29_9DEIO</name>
<gene>
    <name evidence="3" type="ORF">HNQ08_004997</name>
</gene>
<dbReference type="InterPro" id="IPR002575">
    <property type="entry name" value="Aminoglycoside_PTrfase"/>
</dbReference>
<organism evidence="3 4">
    <name type="scientific">Deinococcus humi</name>
    <dbReference type="NCBI Taxonomy" id="662880"/>
    <lineage>
        <taxon>Bacteria</taxon>
        <taxon>Thermotogati</taxon>
        <taxon>Deinococcota</taxon>
        <taxon>Deinococci</taxon>
        <taxon>Deinococcales</taxon>
        <taxon>Deinococcaceae</taxon>
        <taxon>Deinococcus</taxon>
    </lineage>
</organism>
<dbReference type="EMBL" id="JACHFL010000023">
    <property type="protein sequence ID" value="MBB5365871.1"/>
    <property type="molecule type" value="Genomic_DNA"/>
</dbReference>
<dbReference type="PANTHER" id="PTHR21064">
    <property type="entry name" value="AMINOGLYCOSIDE PHOSPHOTRANSFERASE DOMAIN-CONTAINING PROTEIN-RELATED"/>
    <property type="match status" value="1"/>
</dbReference>
<dbReference type="Proteomes" id="UP000552709">
    <property type="component" value="Unassembled WGS sequence"/>
</dbReference>
<keyword evidence="3" id="KW-0808">Transferase</keyword>
<protein>
    <submittedName>
        <fullName evidence="3">Ser/Thr protein kinase RdoA (MazF antagonist)</fullName>
    </submittedName>
</protein>
<dbReference type="SUPFAM" id="SSF56112">
    <property type="entry name" value="Protein kinase-like (PK-like)"/>
    <property type="match status" value="1"/>
</dbReference>